<keyword evidence="1" id="KW-0812">Transmembrane</keyword>
<keyword evidence="3" id="KW-1185">Reference proteome</keyword>
<protein>
    <submittedName>
        <fullName evidence="2">Uncharacterized protein</fullName>
    </submittedName>
</protein>
<accession>A0A6G0TPM2</accession>
<evidence type="ECO:0000313" key="3">
    <source>
        <dbReference type="Proteomes" id="UP000475862"/>
    </source>
</evidence>
<feature type="transmembrane region" description="Helical" evidence="1">
    <location>
        <begin position="229"/>
        <end position="248"/>
    </location>
</feature>
<feature type="transmembrane region" description="Helical" evidence="1">
    <location>
        <begin position="60"/>
        <end position="80"/>
    </location>
</feature>
<evidence type="ECO:0000313" key="2">
    <source>
        <dbReference type="EMBL" id="KAE9536358.1"/>
    </source>
</evidence>
<proteinExistence type="predicted"/>
<dbReference type="EMBL" id="VYZN01000023">
    <property type="protein sequence ID" value="KAE9536358.1"/>
    <property type="molecule type" value="Genomic_DNA"/>
</dbReference>
<evidence type="ECO:0000256" key="1">
    <source>
        <dbReference type="SAM" id="Phobius"/>
    </source>
</evidence>
<dbReference type="AlphaFoldDB" id="A0A6G0TPM2"/>
<keyword evidence="1" id="KW-0472">Membrane</keyword>
<reference evidence="2 3" key="1">
    <citation type="submission" date="2019-08" db="EMBL/GenBank/DDBJ databases">
        <title>The genome of the soybean aphid Biotype 1, its phylome, world population structure and adaptation to the North American continent.</title>
        <authorList>
            <person name="Giordano R."/>
            <person name="Donthu R.K."/>
            <person name="Hernandez A.G."/>
            <person name="Wright C.L."/>
            <person name="Zimin A.V."/>
        </authorList>
    </citation>
    <scope>NUCLEOTIDE SEQUENCE [LARGE SCALE GENOMIC DNA]</scope>
    <source>
        <tissue evidence="2">Whole aphids</tissue>
    </source>
</reference>
<keyword evidence="1" id="KW-1133">Transmembrane helix</keyword>
<feature type="non-terminal residue" evidence="2">
    <location>
        <position position="1"/>
    </location>
</feature>
<gene>
    <name evidence="2" type="ORF">AGLY_007147</name>
</gene>
<comment type="caution">
    <text evidence="2">The sequence shown here is derived from an EMBL/GenBank/DDBJ whole genome shotgun (WGS) entry which is preliminary data.</text>
</comment>
<organism evidence="2 3">
    <name type="scientific">Aphis glycines</name>
    <name type="common">Soybean aphid</name>
    <dbReference type="NCBI Taxonomy" id="307491"/>
    <lineage>
        <taxon>Eukaryota</taxon>
        <taxon>Metazoa</taxon>
        <taxon>Ecdysozoa</taxon>
        <taxon>Arthropoda</taxon>
        <taxon>Hexapoda</taxon>
        <taxon>Insecta</taxon>
        <taxon>Pterygota</taxon>
        <taxon>Neoptera</taxon>
        <taxon>Paraneoptera</taxon>
        <taxon>Hemiptera</taxon>
        <taxon>Sternorrhyncha</taxon>
        <taxon>Aphidomorpha</taxon>
        <taxon>Aphidoidea</taxon>
        <taxon>Aphididae</taxon>
        <taxon>Aphidini</taxon>
        <taxon>Aphis</taxon>
        <taxon>Aphis</taxon>
    </lineage>
</organism>
<feature type="transmembrane region" description="Helical" evidence="1">
    <location>
        <begin position="196"/>
        <end position="217"/>
    </location>
</feature>
<dbReference type="Proteomes" id="UP000475862">
    <property type="component" value="Unassembled WGS sequence"/>
</dbReference>
<name>A0A6G0TPM2_APHGL</name>
<feature type="transmembrane region" description="Helical" evidence="1">
    <location>
        <begin position="20"/>
        <end position="40"/>
    </location>
</feature>
<sequence length="249" mass="28641">IFGKIHNIICKSIQYNYKILFVFTWSASFTFWCLCSFSQASWTIPNSTVWRTLDSDTYPMIPYITSITTNHWASIIGFSAHRTYPYLITSFIKIECWRRSFILRRFCNNFRTLGGESISCNISIDMSDFDSTSTSTSIGSDSETLTIFVSVGFSTGKTFVIFSDREPNLNFIFGTLLLDFDFSFFFSFSFSFTFSFTLSFCFFFSFFSFFFSFFFFFCSLRLRSSLSTFNTGLAGFSSISGTLITGLII</sequence>
<feature type="transmembrane region" description="Helical" evidence="1">
    <location>
        <begin position="169"/>
        <end position="190"/>
    </location>
</feature>